<dbReference type="Gene3D" id="1.25.40.10">
    <property type="entry name" value="Tetratricopeptide repeat domain"/>
    <property type="match status" value="1"/>
</dbReference>
<comment type="similarity">
    <text evidence="1">Belongs to the TTC38 family.</text>
</comment>
<evidence type="ECO:0000313" key="5">
    <source>
        <dbReference type="EMBL" id="NWF44335.1"/>
    </source>
</evidence>
<gene>
    <name evidence="5" type="ORF">F3K02_03575</name>
</gene>
<evidence type="ECO:0000256" key="2">
    <source>
        <dbReference type="ARBA" id="ARBA00019992"/>
    </source>
</evidence>
<dbReference type="InterPro" id="IPR011990">
    <property type="entry name" value="TPR-like_helical_dom_sf"/>
</dbReference>
<protein>
    <recommendedName>
        <fullName evidence="2">Tetratricopeptide repeat protein 38</fullName>
    </recommendedName>
</protein>
<reference evidence="5 6" key="1">
    <citation type="submission" date="2019-09" db="EMBL/GenBank/DDBJ databases">
        <title>Hydrogenophaga aromatica sp. nov., isolated from a para-xylene-degrading enrichment culture.</title>
        <authorList>
            <person name="Tancsics A."/>
            <person name="Banerjee S."/>
        </authorList>
    </citation>
    <scope>NUCLEOTIDE SEQUENCE [LARGE SCALE GENOMIC DNA]</scope>
    <source>
        <strain evidence="5 6">D2P1</strain>
    </source>
</reference>
<name>A0A7Y8GT03_9BURK</name>
<dbReference type="Proteomes" id="UP000545507">
    <property type="component" value="Unassembled WGS sequence"/>
</dbReference>
<organism evidence="5 6">
    <name type="scientific">Hydrogenophaga aromaticivorans</name>
    <dbReference type="NCBI Taxonomy" id="2610898"/>
    <lineage>
        <taxon>Bacteria</taxon>
        <taxon>Pseudomonadati</taxon>
        <taxon>Pseudomonadota</taxon>
        <taxon>Betaproteobacteria</taxon>
        <taxon>Burkholderiales</taxon>
        <taxon>Comamonadaceae</taxon>
        <taxon>Hydrogenophaga</taxon>
    </lineage>
</organism>
<comment type="caution">
    <text evidence="5">The sequence shown here is derived from an EMBL/GenBank/DDBJ whole genome shotgun (WGS) entry which is preliminary data.</text>
</comment>
<keyword evidence="4" id="KW-0802">TPR repeat</keyword>
<dbReference type="RefSeq" id="WP_177133411.1">
    <property type="nucleotide sequence ID" value="NZ_VYGV01000004.1"/>
</dbReference>
<dbReference type="CDD" id="cd05804">
    <property type="entry name" value="StaR_like"/>
    <property type="match status" value="1"/>
</dbReference>
<accession>A0A7Y8GT03</accession>
<dbReference type="InterPro" id="IPR033891">
    <property type="entry name" value="TTC38"/>
</dbReference>
<dbReference type="SUPFAM" id="SSF48452">
    <property type="entry name" value="TPR-like"/>
    <property type="match status" value="1"/>
</dbReference>
<proteinExistence type="inferred from homology"/>
<evidence type="ECO:0000256" key="4">
    <source>
        <dbReference type="ARBA" id="ARBA00022803"/>
    </source>
</evidence>
<dbReference type="PANTHER" id="PTHR16263:SF4">
    <property type="entry name" value="TETRATRICOPEPTIDE REPEAT PROTEIN 38"/>
    <property type="match status" value="1"/>
</dbReference>
<keyword evidence="3" id="KW-0677">Repeat</keyword>
<evidence type="ECO:0000256" key="1">
    <source>
        <dbReference type="ARBA" id="ARBA00005857"/>
    </source>
</evidence>
<dbReference type="EMBL" id="VYGV01000004">
    <property type="protein sequence ID" value="NWF44335.1"/>
    <property type="molecule type" value="Genomic_DNA"/>
</dbReference>
<dbReference type="PANTHER" id="PTHR16263">
    <property type="entry name" value="TETRATRICOPEPTIDE REPEAT PROTEIN 38"/>
    <property type="match status" value="1"/>
</dbReference>
<keyword evidence="6" id="KW-1185">Reference proteome</keyword>
<evidence type="ECO:0000313" key="6">
    <source>
        <dbReference type="Proteomes" id="UP000545507"/>
    </source>
</evidence>
<dbReference type="AlphaFoldDB" id="A0A7Y8GT03"/>
<evidence type="ECO:0000256" key="3">
    <source>
        <dbReference type="ARBA" id="ARBA00022737"/>
    </source>
</evidence>
<sequence length="434" mass="47893">MTTKDTVGYTLSGGNAHALDLLEQALHQFRCFADNPLATAEAALAEAPDLVMAQVLRAWLYLLSSEAGALAPAREALAAARELPHNEREAWHLRAIAQLCDGQWRAAALTLEDLSAHYPLDALALQAGQQLDFFVGDSRMLRDRIARALPAWSATLPGWHAVLGMQAFGLEETGDYARAERLGRQAVDLQPRDAWAQHAVAHVLEMQGRRDEGIEWMRGNEGWQTDNFLAVHNWWHLALHHLAQGDVTEVLALYDGPIHGHRPEIHVELVDASALLWRLDLQGADVGARWERLAERWAPFAGDGHYAFSDWHAAMAFVAAGREDLLQALLQAQRQAMASEGDNAAFTREVGSAVTQACIAFGQQDWARAVALLRPVRSQSHRFGGSHAQRDLIDLTLIAAAQRSGQKALARVLEQERLALARQRLPARREALTA</sequence>